<organism evidence="1 2">
    <name type="scientific">Scylla paramamosain</name>
    <name type="common">Mud crab</name>
    <dbReference type="NCBI Taxonomy" id="85552"/>
    <lineage>
        <taxon>Eukaryota</taxon>
        <taxon>Metazoa</taxon>
        <taxon>Ecdysozoa</taxon>
        <taxon>Arthropoda</taxon>
        <taxon>Crustacea</taxon>
        <taxon>Multicrustacea</taxon>
        <taxon>Malacostraca</taxon>
        <taxon>Eumalacostraca</taxon>
        <taxon>Eucarida</taxon>
        <taxon>Decapoda</taxon>
        <taxon>Pleocyemata</taxon>
        <taxon>Brachyura</taxon>
        <taxon>Eubrachyura</taxon>
        <taxon>Portunoidea</taxon>
        <taxon>Portunidae</taxon>
        <taxon>Portuninae</taxon>
        <taxon>Scylla</taxon>
    </lineage>
</organism>
<evidence type="ECO:0000313" key="1">
    <source>
        <dbReference type="EMBL" id="KAK8371974.1"/>
    </source>
</evidence>
<feature type="non-terminal residue" evidence="1">
    <location>
        <position position="1"/>
    </location>
</feature>
<keyword evidence="2" id="KW-1185">Reference proteome</keyword>
<evidence type="ECO:0000313" key="2">
    <source>
        <dbReference type="Proteomes" id="UP001487740"/>
    </source>
</evidence>
<comment type="caution">
    <text evidence="1">The sequence shown here is derived from an EMBL/GenBank/DDBJ whole genome shotgun (WGS) entry which is preliminary data.</text>
</comment>
<accession>A0AAW0S9G9</accession>
<dbReference type="EMBL" id="JARAKH010006386">
    <property type="protein sequence ID" value="KAK8371974.1"/>
    <property type="molecule type" value="Genomic_DNA"/>
</dbReference>
<proteinExistence type="predicted"/>
<dbReference type="AlphaFoldDB" id="A0AAW0S9G9"/>
<gene>
    <name evidence="1" type="ORF">O3P69_011021</name>
</gene>
<name>A0AAW0S9G9_SCYPA</name>
<reference evidence="1 2" key="1">
    <citation type="submission" date="2023-03" db="EMBL/GenBank/DDBJ databases">
        <title>High-quality genome of Scylla paramamosain provides insights in environmental adaptation.</title>
        <authorList>
            <person name="Zhang L."/>
        </authorList>
    </citation>
    <scope>NUCLEOTIDE SEQUENCE [LARGE SCALE GENOMIC DNA]</scope>
    <source>
        <strain evidence="1">LZ_2023a</strain>
        <tissue evidence="1">Muscle</tissue>
    </source>
</reference>
<dbReference type="Proteomes" id="UP001487740">
    <property type="component" value="Unassembled WGS sequence"/>
</dbReference>
<protein>
    <submittedName>
        <fullName evidence="1">Uncharacterized protein</fullName>
    </submittedName>
</protein>
<sequence>ALTGATYIIKIRIKIRGGRGLEIEGCINISHCPFLAYYRAVLAIPPVPKLEVTWLA</sequence>